<keyword evidence="1" id="KW-0732">Signal</keyword>
<reference evidence="2 3" key="1">
    <citation type="submission" date="2024-04" db="EMBL/GenBank/DDBJ databases">
        <title>genome sequences of Mucor flavus KT1a and Helicostylum pulchrum KT1b strains isolation_sourced from the surface of a dry-aged beef.</title>
        <authorList>
            <person name="Toyotome T."/>
            <person name="Hosono M."/>
            <person name="Torimaru M."/>
            <person name="Fukuda K."/>
            <person name="Mikami N."/>
        </authorList>
    </citation>
    <scope>NUCLEOTIDE SEQUENCE [LARGE SCALE GENOMIC DNA]</scope>
    <source>
        <strain evidence="2 3">KT1b</strain>
    </source>
</reference>
<evidence type="ECO:0000313" key="2">
    <source>
        <dbReference type="EMBL" id="GAA5795777.1"/>
    </source>
</evidence>
<dbReference type="EMBL" id="BAABUJ010000005">
    <property type="protein sequence ID" value="GAA5795777.1"/>
    <property type="molecule type" value="Genomic_DNA"/>
</dbReference>
<feature type="chain" id="PRO_5047006051" evidence="1">
    <location>
        <begin position="19"/>
        <end position="185"/>
    </location>
</feature>
<organism evidence="2 3">
    <name type="scientific">Helicostylum pulchrum</name>
    <dbReference type="NCBI Taxonomy" id="562976"/>
    <lineage>
        <taxon>Eukaryota</taxon>
        <taxon>Fungi</taxon>
        <taxon>Fungi incertae sedis</taxon>
        <taxon>Mucoromycota</taxon>
        <taxon>Mucoromycotina</taxon>
        <taxon>Mucoromycetes</taxon>
        <taxon>Mucorales</taxon>
        <taxon>Mucorineae</taxon>
        <taxon>Mucoraceae</taxon>
        <taxon>Helicostylum</taxon>
    </lineage>
</organism>
<feature type="signal peptide" evidence="1">
    <location>
        <begin position="1"/>
        <end position="18"/>
    </location>
</feature>
<sequence length="185" mass="20339">MRFSALLVTAAVVVSANAATVQKREVSELVQVCNAKLREATTELTALRDGVSEFTSSSGYFAALGVQSKEQSLDSVLRQTSELCCRSLSISMSDEETDASIDIISPLIDEAVGALKMIEDKKPDFDNTPLTTILVKNDIKSMERHTKSLLDCFSQESAEDRYTTIRELSHKLGDAFSRARFTYGI</sequence>
<name>A0ABP9XLV2_9FUNG</name>
<comment type="caution">
    <text evidence="2">The sequence shown here is derived from an EMBL/GenBank/DDBJ whole genome shotgun (WGS) entry which is preliminary data.</text>
</comment>
<proteinExistence type="predicted"/>
<dbReference type="Proteomes" id="UP001476247">
    <property type="component" value="Unassembled WGS sequence"/>
</dbReference>
<dbReference type="InterPro" id="IPR021054">
    <property type="entry name" value="Cell_wall_mannoprotein_1"/>
</dbReference>
<keyword evidence="3" id="KW-1185">Reference proteome</keyword>
<protein>
    <submittedName>
        <fullName evidence="2">Uncharacterized protein</fullName>
    </submittedName>
</protein>
<dbReference type="Pfam" id="PF12296">
    <property type="entry name" value="HsbA"/>
    <property type="match status" value="1"/>
</dbReference>
<evidence type="ECO:0000256" key="1">
    <source>
        <dbReference type="SAM" id="SignalP"/>
    </source>
</evidence>
<evidence type="ECO:0000313" key="3">
    <source>
        <dbReference type="Proteomes" id="UP001476247"/>
    </source>
</evidence>
<gene>
    <name evidence="2" type="ORF">HPULCUR_001139</name>
</gene>
<accession>A0ABP9XLV2</accession>